<comment type="subcellular location">
    <subcellularLocation>
        <location evidence="1">Nucleus</location>
        <location evidence="1">Nucleolus</location>
    </subcellularLocation>
</comment>
<dbReference type="InterPro" id="IPR000504">
    <property type="entry name" value="RRM_dom"/>
</dbReference>
<evidence type="ECO:0000259" key="6">
    <source>
        <dbReference type="PROSITE" id="PS50102"/>
    </source>
</evidence>
<protein>
    <recommendedName>
        <fullName evidence="6">RRM domain-containing protein</fullName>
    </recommendedName>
</protein>
<evidence type="ECO:0000256" key="1">
    <source>
        <dbReference type="ARBA" id="ARBA00004604"/>
    </source>
</evidence>
<accession>A0ABR1AEJ5</accession>
<dbReference type="SMART" id="SM00360">
    <property type="entry name" value="RRM"/>
    <property type="match status" value="1"/>
</dbReference>
<name>A0ABR1AEJ5_POLSC</name>
<dbReference type="PROSITE" id="PS50102">
    <property type="entry name" value="RRM"/>
    <property type="match status" value="1"/>
</dbReference>
<dbReference type="EMBL" id="JAWJWF010000051">
    <property type="protein sequence ID" value="KAK6617690.1"/>
    <property type="molecule type" value="Genomic_DNA"/>
</dbReference>
<evidence type="ECO:0000256" key="4">
    <source>
        <dbReference type="PROSITE-ProRule" id="PRU00176"/>
    </source>
</evidence>
<dbReference type="PANTHER" id="PTHR46754">
    <property type="entry name" value="MKI67 FHA DOMAIN-INTERACTING NUCLEOLAR PHOSPHOPROTEIN"/>
    <property type="match status" value="1"/>
</dbReference>
<dbReference type="CDD" id="cd12307">
    <property type="entry name" value="RRM_NIFK_like"/>
    <property type="match status" value="1"/>
</dbReference>
<sequence length="386" mass="44119">MDTISLDKNKQNEINKRVKTIKAGIKSKSIIVEENVNNKSQKPGRQTKKARATIYLGHIPHGFYENEMMAYFSQFGKVLSATVARSKKSGRSRGFGFVEFLDEEVAKIAAETMNNYLMFNRVLKCRYIPPEERRGQRLRKIDPLQYPRKKNQVINMQMKNSSIQQLTSEELKKKAAKKIEAFKKFFENEGIDFSLKVNKLKTTETVKNTRKSKKEERNLNVMVIDESDSEIQFTTPPNVRKVIRKSCNSSILERSDKRKKEALGSKQSSVISNKKLASSVKKMVHTQQCENETPKQEKSSIKLQKRQKNLMKALSRKTPGKGPPLSSSAKLQKLTSTPLKNDIKTKPEKKATKMERSSSRSSLGMSKPKNTPQKNRSTPKKTCKIK</sequence>
<organism evidence="7 8">
    <name type="scientific">Polyplax serrata</name>
    <name type="common">Common mouse louse</name>
    <dbReference type="NCBI Taxonomy" id="468196"/>
    <lineage>
        <taxon>Eukaryota</taxon>
        <taxon>Metazoa</taxon>
        <taxon>Ecdysozoa</taxon>
        <taxon>Arthropoda</taxon>
        <taxon>Hexapoda</taxon>
        <taxon>Insecta</taxon>
        <taxon>Pterygota</taxon>
        <taxon>Neoptera</taxon>
        <taxon>Paraneoptera</taxon>
        <taxon>Psocodea</taxon>
        <taxon>Troctomorpha</taxon>
        <taxon>Phthiraptera</taxon>
        <taxon>Anoplura</taxon>
        <taxon>Polyplacidae</taxon>
        <taxon>Polyplax</taxon>
    </lineage>
</organism>
<dbReference type="Pfam" id="PF00076">
    <property type="entry name" value="RRM_1"/>
    <property type="match status" value="1"/>
</dbReference>
<dbReference type="InterPro" id="IPR035979">
    <property type="entry name" value="RBD_domain_sf"/>
</dbReference>
<evidence type="ECO:0000256" key="2">
    <source>
        <dbReference type="ARBA" id="ARBA00022884"/>
    </source>
</evidence>
<gene>
    <name evidence="7" type="ORF">RUM44_005278</name>
</gene>
<comment type="caution">
    <text evidence="7">The sequence shown here is derived from an EMBL/GenBank/DDBJ whole genome shotgun (WGS) entry which is preliminary data.</text>
</comment>
<feature type="compositionally biased region" description="Polar residues" evidence="5">
    <location>
        <begin position="265"/>
        <end position="276"/>
    </location>
</feature>
<dbReference type="InterPro" id="IPR012677">
    <property type="entry name" value="Nucleotide-bd_a/b_plait_sf"/>
</dbReference>
<feature type="domain" description="RRM" evidence="6">
    <location>
        <begin position="52"/>
        <end position="130"/>
    </location>
</feature>
<evidence type="ECO:0000256" key="3">
    <source>
        <dbReference type="ARBA" id="ARBA00023242"/>
    </source>
</evidence>
<feature type="region of interest" description="Disordered" evidence="5">
    <location>
        <begin position="255"/>
        <end position="302"/>
    </location>
</feature>
<proteinExistence type="predicted"/>
<keyword evidence="2 4" id="KW-0694">RNA-binding</keyword>
<feature type="compositionally biased region" description="Basic residues" evidence="5">
    <location>
        <begin position="377"/>
        <end position="386"/>
    </location>
</feature>
<dbReference type="Gene3D" id="3.30.70.330">
    <property type="match status" value="1"/>
</dbReference>
<dbReference type="SUPFAM" id="SSF54928">
    <property type="entry name" value="RNA-binding domain, RBD"/>
    <property type="match status" value="1"/>
</dbReference>
<feature type="compositionally biased region" description="Basic and acidic residues" evidence="5">
    <location>
        <begin position="341"/>
        <end position="358"/>
    </location>
</feature>
<reference evidence="7 8" key="1">
    <citation type="submission" date="2023-09" db="EMBL/GenBank/DDBJ databases">
        <title>Genomes of two closely related lineages of the louse Polyplax serrata with different host specificities.</title>
        <authorList>
            <person name="Martinu J."/>
            <person name="Tarabai H."/>
            <person name="Stefka J."/>
            <person name="Hypsa V."/>
        </authorList>
    </citation>
    <scope>NUCLEOTIDE SEQUENCE [LARGE SCALE GENOMIC DNA]</scope>
    <source>
        <strain evidence="7">98ZLc_SE</strain>
    </source>
</reference>
<feature type="compositionally biased region" description="Polar residues" evidence="5">
    <location>
        <begin position="325"/>
        <end position="339"/>
    </location>
</feature>
<evidence type="ECO:0000313" key="8">
    <source>
        <dbReference type="Proteomes" id="UP001359485"/>
    </source>
</evidence>
<feature type="region of interest" description="Disordered" evidence="5">
    <location>
        <begin position="314"/>
        <end position="386"/>
    </location>
</feature>
<evidence type="ECO:0000256" key="5">
    <source>
        <dbReference type="SAM" id="MobiDB-lite"/>
    </source>
</evidence>
<evidence type="ECO:0000313" key="7">
    <source>
        <dbReference type="EMBL" id="KAK6617690.1"/>
    </source>
</evidence>
<dbReference type="Proteomes" id="UP001359485">
    <property type="component" value="Unassembled WGS sequence"/>
</dbReference>
<keyword evidence="8" id="KW-1185">Reference proteome</keyword>
<keyword evidence="3" id="KW-0539">Nucleus</keyword>